<keyword evidence="3" id="KW-1185">Reference proteome</keyword>
<dbReference type="Gene3D" id="3.55.50.10">
    <property type="entry name" value="Baseplate protein-like domains"/>
    <property type="match status" value="1"/>
</dbReference>
<evidence type="ECO:0000256" key="1">
    <source>
        <dbReference type="SAM" id="MobiDB-lite"/>
    </source>
</evidence>
<dbReference type="RefSeq" id="WP_175232806.1">
    <property type="nucleotide sequence ID" value="NZ_CADIKH010000092.1"/>
</dbReference>
<feature type="compositionally biased region" description="Low complexity" evidence="1">
    <location>
        <begin position="752"/>
        <end position="763"/>
    </location>
</feature>
<dbReference type="Gene3D" id="2.30.110.50">
    <property type="match status" value="1"/>
</dbReference>
<feature type="region of interest" description="Disordered" evidence="1">
    <location>
        <begin position="87"/>
        <end position="106"/>
    </location>
</feature>
<evidence type="ECO:0000313" key="3">
    <source>
        <dbReference type="Proteomes" id="UP000494363"/>
    </source>
</evidence>
<dbReference type="Gene3D" id="4.10.220.110">
    <property type="match status" value="1"/>
</dbReference>
<dbReference type="AlphaFoldDB" id="A0A6J5F8Y5"/>
<dbReference type="EMBL" id="CADIKH010000092">
    <property type="protein sequence ID" value="CAB3773947.1"/>
    <property type="molecule type" value="Genomic_DNA"/>
</dbReference>
<reference evidence="2 3" key="1">
    <citation type="submission" date="2020-04" db="EMBL/GenBank/DDBJ databases">
        <authorList>
            <person name="De Canck E."/>
        </authorList>
    </citation>
    <scope>NUCLEOTIDE SEQUENCE [LARGE SCALE GENOMIC DNA]</scope>
    <source>
        <strain evidence="2 3">LMG 29542</strain>
    </source>
</reference>
<accession>A0A6J5F8Y5</accession>
<organism evidence="2 3">
    <name type="scientific">Paraburkholderia humisilvae</name>
    <dbReference type="NCBI Taxonomy" id="627669"/>
    <lineage>
        <taxon>Bacteria</taxon>
        <taxon>Pseudomonadati</taxon>
        <taxon>Pseudomonadota</taxon>
        <taxon>Betaproteobacteria</taxon>
        <taxon>Burkholderiales</taxon>
        <taxon>Burkholderiaceae</taxon>
        <taxon>Paraburkholderia</taxon>
    </lineage>
</organism>
<evidence type="ECO:0008006" key="4">
    <source>
        <dbReference type="Google" id="ProtNLM"/>
    </source>
</evidence>
<name>A0A6J5F8Y5_9BURK</name>
<proteinExistence type="predicted"/>
<feature type="region of interest" description="Disordered" evidence="1">
    <location>
        <begin position="735"/>
        <end position="763"/>
    </location>
</feature>
<dbReference type="Proteomes" id="UP000494363">
    <property type="component" value="Unassembled WGS sequence"/>
</dbReference>
<gene>
    <name evidence="2" type="ORF">LMG29542_07527</name>
</gene>
<feature type="region of interest" description="Disordered" evidence="1">
    <location>
        <begin position="689"/>
        <end position="712"/>
    </location>
</feature>
<dbReference type="Pfam" id="PF05954">
    <property type="entry name" value="Phage_GPD"/>
    <property type="match status" value="1"/>
</dbReference>
<sequence>MNTRDTIGTTPIARVDSPDPRVFLHAGIFLPGGRILGVETFRVERFTGEEQVSQPFSYEVELRANTLPRAQVPPVRFDQLIGRPITLGIDRPDPRRPAAGPGDASNRRFKTLLAGGAPDLAMTVFNGIVTAFSMSEPGVYRASVKPALWKLTLTNRYRMLTQMSVADAIGALLREHGIACSLDGISGAHSLACTRVQDWLQAGESDFALLQRLMGKAHVHYYFEHSGTGHTVVFSNRAQYPVIENGGRPLRYTFTDMSENGLAQDDVVTGYTFQQSLVTGGVDCVLALQQEGWEQDTIPVFQTYFAGRSQTGELPFTQYKQYQYGVSARQADEFANASDATRRASATNLSGTSTCAQMRVGYRFELAAPEDRSSAAPVRESLAHQSFVLTQVSHEADQQTYKNRFTAAESAGLITPFSLDETQQGSLLATVVNADGSTAPTSWRYYSKENFEMVTNDLTDRDASPSTLHAKGVYVRFATERDGTAAAPVWVKLAAHMQSVPEVGVTVVVARAQDESELPEIQSIVHANGSRVVTPSGWTANTSVGSSHSTSYGDNLSIRFGAASDVSSPSTLDRAIDLVSNAYASGQYRDASYAQGAGYSYAVSENGAQGLLSRSYSYGSTYGCNWSGRQESFSAVGSVYSQSLHGRYDPASEKPSPSPAPDAVIASVTKVYGDSYSQSNNVGKVTSLSTVDGDSVSSSTVNGTSRSESTISTSDSVSTIGVSLSRSTITTSSSVNSIGVSTDQSTHGTVKSTSTIGSSTTLSTIGESESTNIVSASKSVSMTGVQSALNMVGLSSSTDMQGETVSMSLVGKSTRMSLAGETFDMSVTGVETRISMSGVQNTIQLNGPGVQISTQPEQPDIKVGNASITLVGVIQIYL</sequence>
<evidence type="ECO:0000313" key="2">
    <source>
        <dbReference type="EMBL" id="CAB3773947.1"/>
    </source>
</evidence>
<dbReference type="SUPFAM" id="SSF69279">
    <property type="entry name" value="Phage tail proteins"/>
    <property type="match status" value="1"/>
</dbReference>
<protein>
    <recommendedName>
        <fullName evidence="4">Actin cross-linking toxin VgrG1</fullName>
    </recommendedName>
</protein>